<feature type="domain" description="HVO-B0008-like C-terminal" evidence="2">
    <location>
        <begin position="67"/>
        <end position="115"/>
    </location>
</feature>
<accession>U2YVE5</accession>
<evidence type="ECO:0000313" key="3">
    <source>
        <dbReference type="EMBL" id="GAD52742.1"/>
    </source>
</evidence>
<protein>
    <submittedName>
        <fullName evidence="3">Uncharacterized protein</fullName>
    </submittedName>
</protein>
<evidence type="ECO:0000313" key="4">
    <source>
        <dbReference type="Proteomes" id="UP000016986"/>
    </source>
</evidence>
<dbReference type="RefSeq" id="WP_020221395.1">
    <property type="nucleotide sequence ID" value="NZ_BANO01000058.1"/>
</dbReference>
<dbReference type="eggNOG" id="arCOG00439">
    <property type="taxonomic scope" value="Archaea"/>
</dbReference>
<comment type="caution">
    <text evidence="3">The sequence shown here is derived from an EMBL/GenBank/DDBJ whole genome shotgun (WGS) entry which is preliminary data.</text>
</comment>
<evidence type="ECO:0000259" key="1">
    <source>
        <dbReference type="Pfam" id="PF25214"/>
    </source>
</evidence>
<name>U2YVE5_9EURY</name>
<sequence>MEREKSAHAGALACPTCDFHTTVAEPNDAIECYRRHRSVTGHAIAWERTALDAAVETDDVETALDGLGDEYGEGVPLGVLTAALAERGVTIEETLDAIYALRMEGAIYEPRDDRVLVV</sequence>
<dbReference type="EMBL" id="BATA01000033">
    <property type="protein sequence ID" value="GAD52742.1"/>
    <property type="molecule type" value="Genomic_DNA"/>
</dbReference>
<dbReference type="Gene3D" id="1.10.10.10">
    <property type="entry name" value="Winged helix-like DNA-binding domain superfamily/Winged helix DNA-binding domain"/>
    <property type="match status" value="1"/>
</dbReference>
<feature type="domain" description="HVO-B0008-like N-terminal" evidence="1">
    <location>
        <begin position="13"/>
        <end position="48"/>
    </location>
</feature>
<dbReference type="InterPro" id="IPR036388">
    <property type="entry name" value="WH-like_DNA-bd_sf"/>
</dbReference>
<dbReference type="OrthoDB" id="264402at2157"/>
<dbReference type="Pfam" id="PF25215">
    <property type="entry name" value="HVO_B0008_C"/>
    <property type="match status" value="1"/>
</dbReference>
<organism evidence="3 4">
    <name type="scientific">Halarchaeum acidiphilum MH1-52-1</name>
    <dbReference type="NCBI Taxonomy" id="1261545"/>
    <lineage>
        <taxon>Archaea</taxon>
        <taxon>Methanobacteriati</taxon>
        <taxon>Methanobacteriota</taxon>
        <taxon>Stenosarchaea group</taxon>
        <taxon>Halobacteria</taxon>
        <taxon>Halobacteriales</taxon>
        <taxon>Halobacteriaceae</taxon>
    </lineage>
</organism>
<dbReference type="InterPro" id="IPR057409">
    <property type="entry name" value="HVO_B0008-like_N"/>
</dbReference>
<dbReference type="Proteomes" id="UP000016986">
    <property type="component" value="Unassembled WGS sequence"/>
</dbReference>
<dbReference type="AlphaFoldDB" id="U2YVE5"/>
<dbReference type="Pfam" id="PF25214">
    <property type="entry name" value="HVO_B0008_N"/>
    <property type="match status" value="1"/>
</dbReference>
<gene>
    <name evidence="3" type="ORF">MBEHAL_1502</name>
</gene>
<reference evidence="3 4" key="1">
    <citation type="submission" date="2013-09" db="EMBL/GenBank/DDBJ databases">
        <title>Whole genome sequencing of Halarchaeum acidiphilum strain MH1-52-1.</title>
        <authorList>
            <person name="Shimane Y."/>
            <person name="Minegishi H."/>
            <person name="Nishi S."/>
            <person name="Echigo A."/>
            <person name="Shuto A."/>
            <person name="Konishi M."/>
            <person name="Ito T."/>
            <person name="Ohkuma M."/>
            <person name="Ohta Y."/>
            <person name="Nagano Y."/>
            <person name="Tsubouchi T."/>
            <person name="Mori K."/>
            <person name="Usui K."/>
            <person name="Kamekura M."/>
            <person name="Usami R."/>
            <person name="Takaki Y."/>
            <person name="Hatada Y."/>
        </authorList>
    </citation>
    <scope>NUCLEOTIDE SEQUENCE [LARGE SCALE GENOMIC DNA]</scope>
    <source>
        <strain evidence="3 4">JCM 16109</strain>
    </source>
</reference>
<proteinExistence type="predicted"/>
<keyword evidence="4" id="KW-1185">Reference proteome</keyword>
<dbReference type="InterPro" id="IPR057410">
    <property type="entry name" value="HVO_B0008-like_C"/>
</dbReference>
<evidence type="ECO:0000259" key="2">
    <source>
        <dbReference type="Pfam" id="PF25215"/>
    </source>
</evidence>